<gene>
    <name evidence="7" type="ORF">E5167_08210</name>
</gene>
<feature type="transmembrane region" description="Helical" evidence="6">
    <location>
        <begin position="45"/>
        <end position="68"/>
    </location>
</feature>
<dbReference type="Gene3D" id="1.20.1260.100">
    <property type="entry name" value="TspO/MBR protein"/>
    <property type="match status" value="1"/>
</dbReference>
<evidence type="ECO:0000313" key="8">
    <source>
        <dbReference type="Proteomes" id="UP000307657"/>
    </source>
</evidence>
<proteinExistence type="inferred from homology"/>
<evidence type="ECO:0000256" key="5">
    <source>
        <dbReference type="ARBA" id="ARBA00023136"/>
    </source>
</evidence>
<evidence type="ECO:0000256" key="6">
    <source>
        <dbReference type="SAM" id="Phobius"/>
    </source>
</evidence>
<evidence type="ECO:0000256" key="2">
    <source>
        <dbReference type="ARBA" id="ARBA00007524"/>
    </source>
</evidence>
<comment type="caution">
    <text evidence="7">The sequence shown here is derived from an EMBL/GenBank/DDBJ whole genome shotgun (WGS) entry which is preliminary data.</text>
</comment>
<dbReference type="EMBL" id="SUPL01000004">
    <property type="protein sequence ID" value="TJY35844.1"/>
    <property type="molecule type" value="Genomic_DNA"/>
</dbReference>
<dbReference type="CDD" id="cd15904">
    <property type="entry name" value="TSPO_MBR"/>
    <property type="match status" value="1"/>
</dbReference>
<reference evidence="7 8" key="1">
    <citation type="submission" date="2019-04" db="EMBL/GenBank/DDBJ databases">
        <title>Lacinutrix sp. nov., isolated from marine water.</title>
        <authorList>
            <person name="Kim W."/>
        </authorList>
    </citation>
    <scope>NUCLEOTIDE SEQUENCE [LARGE SCALE GENOMIC DNA]</scope>
    <source>
        <strain evidence="7 8">CAU 1491</strain>
    </source>
</reference>
<accession>A0A4U0EWW4</accession>
<dbReference type="PANTHER" id="PTHR10057:SF0">
    <property type="entry name" value="TRANSLOCATOR PROTEIN"/>
    <property type="match status" value="1"/>
</dbReference>
<evidence type="ECO:0000256" key="3">
    <source>
        <dbReference type="ARBA" id="ARBA00022692"/>
    </source>
</evidence>
<keyword evidence="3 6" id="KW-0812">Transmembrane</keyword>
<dbReference type="OrthoDB" id="9795496at2"/>
<dbReference type="AlphaFoldDB" id="A0A4U0EWW4"/>
<feature type="transmembrane region" description="Helical" evidence="6">
    <location>
        <begin position="131"/>
        <end position="152"/>
    </location>
</feature>
<dbReference type="Proteomes" id="UP000307657">
    <property type="component" value="Unassembled WGS sequence"/>
</dbReference>
<dbReference type="GO" id="GO:0033013">
    <property type="term" value="P:tetrapyrrole metabolic process"/>
    <property type="evidence" value="ECO:0007669"/>
    <property type="project" value="UniProtKB-ARBA"/>
</dbReference>
<protein>
    <submittedName>
        <fullName evidence="7">Tryptophan-rich sensory protein</fullName>
    </submittedName>
</protein>
<evidence type="ECO:0000256" key="4">
    <source>
        <dbReference type="ARBA" id="ARBA00022989"/>
    </source>
</evidence>
<comment type="subcellular location">
    <subcellularLocation>
        <location evidence="1">Membrane</location>
        <topology evidence="1">Multi-pass membrane protein</topology>
    </subcellularLocation>
</comment>
<feature type="transmembrane region" description="Helical" evidence="6">
    <location>
        <begin position="101"/>
        <end position="119"/>
    </location>
</feature>
<feature type="transmembrane region" description="Helical" evidence="6">
    <location>
        <begin position="7"/>
        <end position="25"/>
    </location>
</feature>
<comment type="similarity">
    <text evidence="2">Belongs to the TspO/BZRP family.</text>
</comment>
<name>A0A4U0EWW4_9FLAO</name>
<dbReference type="PANTHER" id="PTHR10057">
    <property type="entry name" value="PERIPHERAL-TYPE BENZODIAZEPINE RECEPTOR"/>
    <property type="match status" value="1"/>
</dbReference>
<sequence>MKFYQLIILFLIINFGGLYIGNLLMNNGPTSSWYMSQNLAPWTPPGWVFGVAWATTMVCFSIYLAYLFNWQNSKFLWLLFAFQVVLNVSWNYIFFNQHMTLFALIIIVLLLIVILYYFLTFRAESLQTIRFLLLPYILWLCIAISLNLYVVIHN</sequence>
<dbReference type="InterPro" id="IPR004307">
    <property type="entry name" value="TspO_MBR"/>
</dbReference>
<keyword evidence="8" id="KW-1185">Reference proteome</keyword>
<evidence type="ECO:0000313" key="7">
    <source>
        <dbReference type="EMBL" id="TJY35844.1"/>
    </source>
</evidence>
<dbReference type="Pfam" id="PF03073">
    <property type="entry name" value="TspO_MBR"/>
    <property type="match status" value="1"/>
</dbReference>
<dbReference type="GO" id="GO:0016020">
    <property type="term" value="C:membrane"/>
    <property type="evidence" value="ECO:0007669"/>
    <property type="project" value="UniProtKB-SubCell"/>
</dbReference>
<organism evidence="7 8">
    <name type="scientific">Pontimicrobium aquaticum</name>
    <dbReference type="NCBI Taxonomy" id="2565367"/>
    <lineage>
        <taxon>Bacteria</taxon>
        <taxon>Pseudomonadati</taxon>
        <taxon>Bacteroidota</taxon>
        <taxon>Flavobacteriia</taxon>
        <taxon>Flavobacteriales</taxon>
        <taxon>Flavobacteriaceae</taxon>
        <taxon>Pontimicrobium</taxon>
    </lineage>
</organism>
<keyword evidence="5 6" id="KW-0472">Membrane</keyword>
<dbReference type="InterPro" id="IPR038330">
    <property type="entry name" value="TspO/MBR-related_sf"/>
</dbReference>
<evidence type="ECO:0000256" key="1">
    <source>
        <dbReference type="ARBA" id="ARBA00004141"/>
    </source>
</evidence>
<dbReference type="RefSeq" id="WP_136842950.1">
    <property type="nucleotide sequence ID" value="NZ_SUPL01000004.1"/>
</dbReference>
<feature type="transmembrane region" description="Helical" evidence="6">
    <location>
        <begin position="75"/>
        <end position="95"/>
    </location>
</feature>
<keyword evidence="4 6" id="KW-1133">Transmembrane helix</keyword>